<dbReference type="Pfam" id="PF23981">
    <property type="entry name" value="DUF7305"/>
    <property type="match status" value="1"/>
</dbReference>
<evidence type="ECO:0000313" key="4">
    <source>
        <dbReference type="EMBL" id="MFC4823339.1"/>
    </source>
</evidence>
<dbReference type="Pfam" id="PF23960">
    <property type="entry name" value="DUF7289"/>
    <property type="match status" value="1"/>
</dbReference>
<keyword evidence="5" id="KW-1185">Reference proteome</keyword>
<evidence type="ECO:0000256" key="1">
    <source>
        <dbReference type="SAM" id="MobiDB-lite"/>
    </source>
</evidence>
<dbReference type="GeneID" id="73045613"/>
<feature type="domain" description="DUF7305" evidence="3">
    <location>
        <begin position="372"/>
        <end position="573"/>
    </location>
</feature>
<organism evidence="4 5">
    <name type="scientific">Halorussus aquaticus</name>
    <dbReference type="NCBI Taxonomy" id="2953748"/>
    <lineage>
        <taxon>Archaea</taxon>
        <taxon>Methanobacteriati</taxon>
        <taxon>Methanobacteriota</taxon>
        <taxon>Stenosarchaea group</taxon>
        <taxon>Halobacteria</taxon>
        <taxon>Halobacteriales</taxon>
        <taxon>Haladaptataceae</taxon>
        <taxon>Halorussus</taxon>
    </lineage>
</organism>
<reference evidence="4 5" key="1">
    <citation type="journal article" date="2019" name="Int. J. Syst. Evol. Microbiol.">
        <title>The Global Catalogue of Microorganisms (GCM) 10K type strain sequencing project: providing services to taxonomists for standard genome sequencing and annotation.</title>
        <authorList>
            <consortium name="The Broad Institute Genomics Platform"/>
            <consortium name="The Broad Institute Genome Sequencing Center for Infectious Disease"/>
            <person name="Wu L."/>
            <person name="Ma J."/>
        </authorList>
    </citation>
    <scope>NUCLEOTIDE SEQUENCE [LARGE SCALE GENOMIC DNA]</scope>
    <source>
        <strain evidence="4 5">XZYJ18</strain>
    </source>
</reference>
<gene>
    <name evidence="4" type="ORF">ACFO9K_03585</name>
</gene>
<feature type="compositionally biased region" description="Basic and acidic residues" evidence="1">
    <location>
        <begin position="203"/>
        <end position="212"/>
    </location>
</feature>
<evidence type="ECO:0000259" key="3">
    <source>
        <dbReference type="Pfam" id="PF23981"/>
    </source>
</evidence>
<protein>
    <submittedName>
        <fullName evidence="4">Archaellin/type IV pilin N-terminal domain-containing protein</fullName>
    </submittedName>
</protein>
<feature type="region of interest" description="Disordered" evidence="1">
    <location>
        <begin position="196"/>
        <end position="215"/>
    </location>
</feature>
<name>A0ABD5PZV9_9EURY</name>
<dbReference type="EMBL" id="JBHSHT010000001">
    <property type="protein sequence ID" value="MFC4823339.1"/>
    <property type="molecule type" value="Genomic_DNA"/>
</dbReference>
<keyword evidence="2" id="KW-1133">Transmembrane helix</keyword>
<feature type="region of interest" description="Disordered" evidence="1">
    <location>
        <begin position="276"/>
        <end position="308"/>
    </location>
</feature>
<accession>A0ABD5PZV9</accession>
<feature type="compositionally biased region" description="Polar residues" evidence="1">
    <location>
        <begin position="276"/>
        <end position="299"/>
    </location>
</feature>
<dbReference type="RefSeq" id="WP_254267182.1">
    <property type="nucleotide sequence ID" value="NZ_CP100400.1"/>
</dbReference>
<proteinExistence type="predicted"/>
<dbReference type="AlphaFoldDB" id="A0ABD5PZV9"/>
<evidence type="ECO:0000256" key="2">
    <source>
        <dbReference type="SAM" id="Phobius"/>
    </source>
</evidence>
<keyword evidence="2" id="KW-0472">Membrane</keyword>
<dbReference type="InterPro" id="IPR055729">
    <property type="entry name" value="DUF7305"/>
</dbReference>
<sequence length="602" mass="62739">MTGRWSSSDGRVGGPESPTESASGAATRARGQSEVLGVVLLLAITITGTGLIVAFGSSALSDSKQSSEIDSAEHAMTQLDSKASLVGIGPSPAQSVSLGVDRATVENRTGWMRVRVVNRTDGTTEHVVMNQTLGAISYRNGDTSIAYQGGGVWKRTANGSTMVSPPEFHYRGTTLTLPLVAINGSKTLDGRVRMTSGGGVESKFPKRSDPDFRNPLTNGEVNVTVRSDYYRAWGRFFEQRTGGSVTYYHPKNRVTISLVVPTRTRNVTNALAGTTPDQMTIQGAGGSSFTDSYNSSDGTGYSGPDASDNGTIVTKGSVKLTGGAEIFGNLRTGGGTVDFGGGVTIHGNLSYGGTVNCNGGSPGGDCSSVEGWQANNGTAPDISPIGDMVQGKVATYSDPSNNQNAGVTAINESTDTWNDSESTLTLPSGAYYVSSDDLDSAQTLRFDNTAGDITLVVDDDIVWNNVNVEVADPDGGMVKLYTSGSKFHLKDSTVGDTATHYSPSLRVYAGPGLDVTLETHTQFVGLIYAPGTDTNSGSITVKSQAELYGGIVGGGNTLLKSGGSIHFDQALKSVDPVIGASENVPRLTYLHISVARVNVTSV</sequence>
<feature type="region of interest" description="Disordered" evidence="1">
    <location>
        <begin position="1"/>
        <end position="28"/>
    </location>
</feature>
<evidence type="ECO:0000313" key="5">
    <source>
        <dbReference type="Proteomes" id="UP001595945"/>
    </source>
</evidence>
<comment type="caution">
    <text evidence="4">The sequence shown here is derived from an EMBL/GenBank/DDBJ whole genome shotgun (WGS) entry which is preliminary data.</text>
</comment>
<keyword evidence="2" id="KW-0812">Transmembrane</keyword>
<dbReference type="Proteomes" id="UP001595945">
    <property type="component" value="Unassembled WGS sequence"/>
</dbReference>
<dbReference type="InterPro" id="IPR055713">
    <property type="entry name" value="DUF7289"/>
</dbReference>
<feature type="transmembrane region" description="Helical" evidence="2">
    <location>
        <begin position="35"/>
        <end position="56"/>
    </location>
</feature>